<comment type="caution">
    <text evidence="5">The sequence shown here is derived from an EMBL/GenBank/DDBJ whole genome shotgun (WGS) entry which is preliminary data.</text>
</comment>
<organism evidence="5 6">
    <name type="scientific">Owenia fusiformis</name>
    <name type="common">Polychaete worm</name>
    <dbReference type="NCBI Taxonomy" id="6347"/>
    <lineage>
        <taxon>Eukaryota</taxon>
        <taxon>Metazoa</taxon>
        <taxon>Spiralia</taxon>
        <taxon>Lophotrochozoa</taxon>
        <taxon>Annelida</taxon>
        <taxon>Polychaeta</taxon>
        <taxon>Sedentaria</taxon>
        <taxon>Canalipalpata</taxon>
        <taxon>Sabellida</taxon>
        <taxon>Oweniida</taxon>
        <taxon>Oweniidae</taxon>
        <taxon>Owenia</taxon>
    </lineage>
</organism>
<evidence type="ECO:0000256" key="4">
    <source>
        <dbReference type="SAM" id="Phobius"/>
    </source>
</evidence>
<feature type="transmembrane region" description="Helical" evidence="4">
    <location>
        <begin position="379"/>
        <end position="399"/>
    </location>
</feature>
<dbReference type="SUPFAM" id="SSF103473">
    <property type="entry name" value="MFS general substrate transporter"/>
    <property type="match status" value="1"/>
</dbReference>
<dbReference type="Proteomes" id="UP000749559">
    <property type="component" value="Unassembled WGS sequence"/>
</dbReference>
<evidence type="ECO:0000256" key="3">
    <source>
        <dbReference type="ARBA" id="ARBA00023136"/>
    </source>
</evidence>
<gene>
    <name evidence="5" type="ORF">OFUS_LOCUS13213</name>
</gene>
<protein>
    <recommendedName>
        <fullName evidence="7">Sodium-dependent glucose transporter 1</fullName>
    </recommendedName>
</protein>
<feature type="transmembrane region" description="Helical" evidence="4">
    <location>
        <begin position="429"/>
        <end position="447"/>
    </location>
</feature>
<dbReference type="GO" id="GO:0022857">
    <property type="term" value="F:transmembrane transporter activity"/>
    <property type="evidence" value="ECO:0007669"/>
    <property type="project" value="InterPro"/>
</dbReference>
<accession>A0A8S4P352</accession>
<evidence type="ECO:0000313" key="6">
    <source>
        <dbReference type="Proteomes" id="UP000749559"/>
    </source>
</evidence>
<dbReference type="Gene3D" id="1.20.1250.20">
    <property type="entry name" value="MFS general substrate transporter like domains"/>
    <property type="match status" value="2"/>
</dbReference>
<evidence type="ECO:0000313" key="5">
    <source>
        <dbReference type="EMBL" id="CAH1787537.1"/>
    </source>
</evidence>
<dbReference type="InterPro" id="IPR011701">
    <property type="entry name" value="MFS"/>
</dbReference>
<keyword evidence="3 4" id="KW-0472">Membrane</keyword>
<feature type="transmembrane region" description="Helical" evidence="4">
    <location>
        <begin position="118"/>
        <end position="134"/>
    </location>
</feature>
<name>A0A8S4P352_OWEFU</name>
<dbReference type="PANTHER" id="PTHR23121">
    <property type="entry name" value="SODIUM-DEPENDENT GLUCOSE TRANSPORTER 1"/>
    <property type="match status" value="1"/>
</dbReference>
<keyword evidence="2 4" id="KW-1133">Transmembrane helix</keyword>
<keyword evidence="1 4" id="KW-0812">Transmembrane</keyword>
<evidence type="ECO:0000256" key="2">
    <source>
        <dbReference type="ARBA" id="ARBA00022989"/>
    </source>
</evidence>
<feature type="transmembrane region" description="Helical" evidence="4">
    <location>
        <begin position="406"/>
        <end position="423"/>
    </location>
</feature>
<feature type="transmembrane region" description="Helical" evidence="4">
    <location>
        <begin position="493"/>
        <end position="514"/>
    </location>
</feature>
<reference evidence="5" key="1">
    <citation type="submission" date="2022-03" db="EMBL/GenBank/DDBJ databases">
        <authorList>
            <person name="Martin C."/>
        </authorList>
    </citation>
    <scope>NUCLEOTIDE SEQUENCE</scope>
</reference>
<dbReference type="InterPro" id="IPR036259">
    <property type="entry name" value="MFS_trans_sf"/>
</dbReference>
<dbReference type="EMBL" id="CAIIXF020000006">
    <property type="protein sequence ID" value="CAH1787537.1"/>
    <property type="molecule type" value="Genomic_DNA"/>
</dbReference>
<evidence type="ECO:0008006" key="7">
    <source>
        <dbReference type="Google" id="ProtNLM"/>
    </source>
</evidence>
<feature type="transmembrane region" description="Helical" evidence="4">
    <location>
        <begin position="78"/>
        <end position="98"/>
    </location>
</feature>
<dbReference type="PANTHER" id="PTHR23121:SF9">
    <property type="entry name" value="SODIUM-DEPENDENT GLUCOSE TRANSPORTER 1"/>
    <property type="match status" value="1"/>
</dbReference>
<evidence type="ECO:0000256" key="1">
    <source>
        <dbReference type="ARBA" id="ARBA00022692"/>
    </source>
</evidence>
<proteinExistence type="predicted"/>
<dbReference type="Pfam" id="PF07690">
    <property type="entry name" value="MFS_1"/>
    <property type="match status" value="1"/>
</dbReference>
<feature type="transmembrane region" description="Helical" evidence="4">
    <location>
        <begin position="332"/>
        <end position="350"/>
    </location>
</feature>
<feature type="transmembrane region" description="Helical" evidence="4">
    <location>
        <begin position="275"/>
        <end position="296"/>
    </location>
</feature>
<dbReference type="OrthoDB" id="546893at2759"/>
<keyword evidence="6" id="KW-1185">Reference proteome</keyword>
<feature type="transmembrane region" description="Helical" evidence="4">
    <location>
        <begin position="459"/>
        <end position="481"/>
    </location>
</feature>
<feature type="transmembrane region" description="Helical" evidence="4">
    <location>
        <begin position="141"/>
        <end position="161"/>
    </location>
</feature>
<dbReference type="AlphaFoldDB" id="A0A8S4P352"/>
<sequence length="545" mass="59527">MSVTGKYSLRSDDAYLRKADLPPKYEEIDVEKNPAVNAVSANVEGNGLPSKEKELEADADDDFVETRKTFAYRLGKQILLFFIWISIGLFLEITGPALQDLMVRVDSNYEEISRGLTGKSVGVFVGAIMGGYLCDRFSRHVDLLMSMALFVAAVATVFVPWCNKLGLLAVMFLLQGTAEGVINAGGNAMTLNLWGERAAAPMHSLHFGFGIGAIVAPQLARPFLMEDKNANTGTSGELNCSAINNPITDNVVVTTAMMNASQGGGRSWDDSQIQWPYLGIAVYVAILSVAVLGLYLKGPPKGFRMRTPKANDVTTDIKDIVNPATCNQGDMGIGLVFFILLFIYFIQGSGGERAYGKFLFSYAKDEIKMNNAQATTLNSVFWACFTAGRALSILIASLIPVQIFMGLDNILVLAVAIVLAIWSNVCPYTILWVFSGLLGAAYAPIFPNGFAWANRYMDMTATAACVMMMGGACGGFIYQYMTGALVQQNFQNLMYVEVGHGICLMVVFILMCILGRYRGEKFDRIKEQLEAEENDGFEMSKVEKS</sequence>